<name>A0A507FHK7_9FUNG</name>
<proteinExistence type="predicted"/>
<keyword evidence="4" id="KW-1185">Reference proteome</keyword>
<dbReference type="InterPro" id="IPR011051">
    <property type="entry name" value="RmlC_Cupin_sf"/>
</dbReference>
<dbReference type="Gene3D" id="2.60.120.10">
    <property type="entry name" value="Jelly Rolls"/>
    <property type="match status" value="1"/>
</dbReference>
<feature type="compositionally biased region" description="Basic and acidic residues" evidence="1">
    <location>
        <begin position="697"/>
        <end position="708"/>
    </location>
</feature>
<evidence type="ECO:0000256" key="1">
    <source>
        <dbReference type="SAM" id="MobiDB-lite"/>
    </source>
</evidence>
<feature type="domain" description="Mif2/CENP-C cupin" evidence="2">
    <location>
        <begin position="1118"/>
        <end position="1203"/>
    </location>
</feature>
<feature type="compositionally biased region" description="Basic and acidic residues" evidence="1">
    <location>
        <begin position="426"/>
        <end position="450"/>
    </location>
</feature>
<feature type="region of interest" description="Disordered" evidence="1">
    <location>
        <begin position="638"/>
        <end position="995"/>
    </location>
</feature>
<feature type="compositionally biased region" description="Acidic residues" evidence="1">
    <location>
        <begin position="865"/>
        <end position="884"/>
    </location>
</feature>
<feature type="compositionally biased region" description="Basic and acidic residues" evidence="1">
    <location>
        <begin position="372"/>
        <end position="396"/>
    </location>
</feature>
<dbReference type="InterPro" id="IPR025974">
    <property type="entry name" value="Mif2/CENP-C_cupin"/>
</dbReference>
<feature type="compositionally biased region" description="Basic and acidic residues" evidence="1">
    <location>
        <begin position="473"/>
        <end position="485"/>
    </location>
</feature>
<accession>A0A507FHK7</accession>
<feature type="compositionally biased region" description="Low complexity" evidence="1">
    <location>
        <begin position="587"/>
        <end position="610"/>
    </location>
</feature>
<feature type="compositionally biased region" description="Low complexity" evidence="1">
    <location>
        <begin position="734"/>
        <end position="756"/>
    </location>
</feature>
<evidence type="ECO:0000259" key="2">
    <source>
        <dbReference type="Pfam" id="PF11699"/>
    </source>
</evidence>
<reference evidence="3 4" key="1">
    <citation type="journal article" date="2019" name="Sci. Rep.">
        <title>Comparative genomics of chytrid fungi reveal insights into the obligate biotrophic and pathogenic lifestyle of Synchytrium endobioticum.</title>
        <authorList>
            <person name="van de Vossenberg B.T.L.H."/>
            <person name="Warris S."/>
            <person name="Nguyen H.D.T."/>
            <person name="van Gent-Pelzer M.P.E."/>
            <person name="Joly D.L."/>
            <person name="van de Geest H.C."/>
            <person name="Bonants P.J.M."/>
            <person name="Smith D.S."/>
            <person name="Levesque C.A."/>
            <person name="van der Lee T.A.J."/>
        </authorList>
    </citation>
    <scope>NUCLEOTIDE SEQUENCE [LARGE SCALE GENOMIC DNA]</scope>
    <source>
        <strain evidence="3 4">CBS 675.73</strain>
    </source>
</reference>
<feature type="compositionally biased region" description="Basic and acidic residues" evidence="1">
    <location>
        <begin position="942"/>
        <end position="953"/>
    </location>
</feature>
<dbReference type="STRING" id="246404.A0A507FHK7"/>
<evidence type="ECO:0000313" key="4">
    <source>
        <dbReference type="Proteomes" id="UP000320333"/>
    </source>
</evidence>
<feature type="region of interest" description="Disordered" evidence="1">
    <location>
        <begin position="247"/>
        <end position="269"/>
    </location>
</feature>
<feature type="compositionally biased region" description="Basic and acidic residues" evidence="1">
    <location>
        <begin position="494"/>
        <end position="508"/>
    </location>
</feature>
<feature type="compositionally biased region" description="Polar residues" evidence="1">
    <location>
        <begin position="553"/>
        <end position="573"/>
    </location>
</feature>
<feature type="compositionally biased region" description="Acidic residues" evidence="1">
    <location>
        <begin position="847"/>
        <end position="856"/>
    </location>
</feature>
<feature type="compositionally biased region" description="Basic and acidic residues" evidence="1">
    <location>
        <begin position="1238"/>
        <end position="1247"/>
    </location>
</feature>
<organism evidence="3 4">
    <name type="scientific">Chytriomyces confervae</name>
    <dbReference type="NCBI Taxonomy" id="246404"/>
    <lineage>
        <taxon>Eukaryota</taxon>
        <taxon>Fungi</taxon>
        <taxon>Fungi incertae sedis</taxon>
        <taxon>Chytridiomycota</taxon>
        <taxon>Chytridiomycota incertae sedis</taxon>
        <taxon>Chytridiomycetes</taxon>
        <taxon>Chytridiales</taxon>
        <taxon>Chytriomycetaceae</taxon>
        <taxon>Chytriomyces</taxon>
    </lineage>
</organism>
<feature type="region of interest" description="Disordered" evidence="1">
    <location>
        <begin position="368"/>
        <end position="623"/>
    </location>
</feature>
<feature type="compositionally biased region" description="Low complexity" evidence="1">
    <location>
        <begin position="1210"/>
        <end position="1237"/>
    </location>
</feature>
<feature type="region of interest" description="Disordered" evidence="1">
    <location>
        <begin position="1210"/>
        <end position="1276"/>
    </location>
</feature>
<feature type="compositionally biased region" description="Low complexity" evidence="1">
    <location>
        <begin position="764"/>
        <end position="777"/>
    </location>
</feature>
<dbReference type="OrthoDB" id="1939643at2759"/>
<feature type="compositionally biased region" description="Acidic residues" evidence="1">
    <location>
        <begin position="509"/>
        <end position="530"/>
    </location>
</feature>
<feature type="compositionally biased region" description="Acidic residues" evidence="1">
    <location>
        <begin position="824"/>
        <end position="840"/>
    </location>
</feature>
<dbReference type="EMBL" id="QEAP01000108">
    <property type="protein sequence ID" value="TPX74786.1"/>
    <property type="molecule type" value="Genomic_DNA"/>
</dbReference>
<dbReference type="SUPFAM" id="SSF51182">
    <property type="entry name" value="RmlC-like cupins"/>
    <property type="match status" value="1"/>
</dbReference>
<feature type="compositionally biased region" description="Polar residues" evidence="1">
    <location>
        <begin position="251"/>
        <end position="263"/>
    </location>
</feature>
<feature type="region of interest" description="Disordered" evidence="1">
    <location>
        <begin position="1031"/>
        <end position="1050"/>
    </location>
</feature>
<dbReference type="Pfam" id="PF11699">
    <property type="entry name" value="CENP-C_C"/>
    <property type="match status" value="1"/>
</dbReference>
<feature type="compositionally biased region" description="Basic residues" evidence="1">
    <location>
        <begin position="1267"/>
        <end position="1276"/>
    </location>
</feature>
<gene>
    <name evidence="3" type="ORF">CcCBS67573_g03950</name>
</gene>
<feature type="compositionally biased region" description="Low complexity" evidence="1">
    <location>
        <begin position="638"/>
        <end position="648"/>
    </location>
</feature>
<feature type="compositionally biased region" description="Polar residues" evidence="1">
    <location>
        <begin position="922"/>
        <end position="932"/>
    </location>
</feature>
<protein>
    <recommendedName>
        <fullName evidence="2">Mif2/CENP-C cupin domain-containing protein</fullName>
    </recommendedName>
</protein>
<dbReference type="InterPro" id="IPR014710">
    <property type="entry name" value="RmlC-like_jellyroll"/>
</dbReference>
<evidence type="ECO:0000313" key="3">
    <source>
        <dbReference type="EMBL" id="TPX74786.1"/>
    </source>
</evidence>
<sequence length="1276" mass="141014">MLSSEADANAQRRRIVQRRENKSVYLDLGERGRKTGWSRPANLPVDEFGLEDPDDYFMSDDEEARAVGRTRVEKKPDRVDDLPRTVLAPQDAIPDVFRRSTIVARSPAVAPSAVYKVTDGVGHDSSLPEDYYVIENEREVAMSARRKSVDPRVFADRDVALDRRQSIPRELPTRTQYDPNFSQRRMQPAYEDEMIPRYPNTIETSNFSSEYDREQIPLYSEQQHRAPSSAQRQHALPYDPLLNASDRIENRTPTGPRHQQQIKTARRLEHGSQQLIDFEKAQPQISERRFESPQRRQARHSLAYESYSDAAATHRFDEPVQDFPPRRQTIHSPALSHRRSSSVTNFVPAATAPLFRNRLEPARQYETGADNYRNEYYDEPQPEKSAPRRTVDREYARNAVEQSNPFMVAPSPNNRQRHSLKPSGRPVRESEPMPRGLWRPDGRQHPDGRQQHQARKFFPAAPRQQFNPNVPPVHEHSVHDAHLENESTQELDDDVRNQKDEVEEYKETYEEEEREALYEDEQVDQEQEEAAEQREPEKAIPVAAEIVAVRTLPNKQPQASSKSVAAENGSKSTLVEKSKPMARVPRPAATEPSAPITSTASSSVVSPLTAQKQRELAGRFGRSKLGQKVLTAVTVQEVDQQQQAPAQQESATIIEESVNGEAEEETPEFASFSHSTNPDWSYPLLPSDPGYVAPSAKTKDSKKSKTHEIASTPKAATAGPSNATMKHLARRDSTPIASTSKPTSITSTKVAAASPRRASRSKTPPVSSVQPPSASASRKNVSSATAEVSPPVPTSASAATKAPTRRSTRSSLVIPPLPVTSDPGSEDAEDGPPSADEDVALDNNGLDGEEFDETGGFDDVPPAAEDFDGQDDDSFGQPMDEDTQILDSPDLGRNHESGNPEENELKDEEEEEEIAVTAKPARQQNASKVTKSQGKKRPRSAVHAEENETRSKAPAESSKPVAPRKKSLAKSSASSETVVIPVTKEEEGEGRHKRARVPPVQFWKLETIQYENRRSSMGNTIVPYAVGVAKRESDEGASTGPKKAQTSKSRKLAKKEKIILSSPDMVVMDYETNQEVEQRSILCHFTTQTMWLIALLCSGIVYTNDMFHPQVVGNGEAFLYQRTYSVGNFCGSGVIILPKGVSKPNKASGSTALFIIVMHGRIRVTIYKNSFEVGQGTKVLVPRGNQYSLENTGSTDATLYFFQARDPSESADAGAGQASSSSTSKANGKPKAAPKETPATEKPKKAEPAAAVAKKTAVKEPAPKPAPTRKGRGKQG</sequence>
<dbReference type="AlphaFoldDB" id="A0A507FHK7"/>
<dbReference type="Proteomes" id="UP000320333">
    <property type="component" value="Unassembled WGS sequence"/>
</dbReference>
<feature type="compositionally biased region" description="Acidic residues" evidence="1">
    <location>
        <begin position="899"/>
        <end position="914"/>
    </location>
</feature>
<comment type="caution">
    <text evidence="3">The sequence shown here is derived from an EMBL/GenBank/DDBJ whole genome shotgun (WGS) entry which is preliminary data.</text>
</comment>